<evidence type="ECO:0000256" key="7">
    <source>
        <dbReference type="ARBA" id="ARBA00022777"/>
    </source>
</evidence>
<evidence type="ECO:0000256" key="8">
    <source>
        <dbReference type="ARBA" id="ARBA00022840"/>
    </source>
</evidence>
<keyword evidence="9" id="KW-0289">Folate biosynthesis</keyword>
<dbReference type="EMBL" id="JAVDUJ010000001">
    <property type="protein sequence ID" value="MDR6939870.1"/>
    <property type="molecule type" value="Genomic_DNA"/>
</dbReference>
<dbReference type="CDD" id="cd00483">
    <property type="entry name" value="HPPK"/>
    <property type="match status" value="1"/>
</dbReference>
<keyword evidence="5 11" id="KW-0808">Transferase</keyword>
<dbReference type="GO" id="GO:0003848">
    <property type="term" value="F:2-amino-4-hydroxy-6-hydroxymethyldihydropteridine diphosphokinase activity"/>
    <property type="evidence" value="ECO:0007669"/>
    <property type="project" value="UniProtKB-EC"/>
</dbReference>
<sequence>MHEVTLRLTGVSALGKHGVLDFEKQQSQPFVTDVEYVVALPDPQDLRDPGQINASRTADELSDTISYADVADLVVARIKGGHAQLIETLAADIATAVITKGARKASVTVHKPAAPIKHEFADVSATVSFESEIIREKKRRYVIALGSNLEDPVKHLQDAFLEIYSHCADVIGASAIYRSAPILAPGQAPQPDYYNAVMEVEYDFGALRLLHTLQEIEAAHGRDRNEKWGARTLDLDLIASDFTAVDPELILPHPRAKMRRFVLAPWHEINPNAMIADESVARLLPLLAQQEIERTEDFLVPGGIENLAHWIEEYYLGAKSDAQIDDAQQNSGEMSEYV</sequence>
<protein>
    <recommendedName>
        <fullName evidence="4">2-amino-4-hydroxy-6-hydroxymethyldihydropteridine diphosphokinase</fullName>
        <ecNumber evidence="4">2.7.6.3</ecNumber>
    </recommendedName>
</protein>
<feature type="domain" description="7,8-dihydro-6-hydroxymethylpterin-pyrophosphokinase" evidence="10">
    <location>
        <begin position="227"/>
        <end position="238"/>
    </location>
</feature>
<evidence type="ECO:0000313" key="12">
    <source>
        <dbReference type="Proteomes" id="UP001266099"/>
    </source>
</evidence>
<proteinExistence type="inferred from homology"/>
<dbReference type="SMART" id="SM00905">
    <property type="entry name" value="FolB"/>
    <property type="match status" value="1"/>
</dbReference>
<evidence type="ECO:0000256" key="4">
    <source>
        <dbReference type="ARBA" id="ARBA00013253"/>
    </source>
</evidence>
<evidence type="ECO:0000256" key="3">
    <source>
        <dbReference type="ARBA" id="ARBA00009640"/>
    </source>
</evidence>
<evidence type="ECO:0000256" key="1">
    <source>
        <dbReference type="ARBA" id="ARBA00000198"/>
    </source>
</evidence>
<dbReference type="EC" id="2.7.6.3" evidence="4"/>
<dbReference type="SUPFAM" id="SSF55083">
    <property type="entry name" value="6-hydroxymethyl-7,8-dihydropterin pyrophosphokinase, HPPK"/>
    <property type="match status" value="1"/>
</dbReference>
<dbReference type="Gene3D" id="3.30.70.560">
    <property type="entry name" value="7,8-Dihydro-6-hydroxymethylpterin-pyrophosphokinase HPPK"/>
    <property type="match status" value="1"/>
</dbReference>
<dbReference type="SUPFAM" id="SSF55620">
    <property type="entry name" value="Tetrahydrobiopterin biosynthesis enzymes-like"/>
    <property type="match status" value="1"/>
</dbReference>
<keyword evidence="11" id="KW-0456">Lyase</keyword>
<name>A0ABU1T4U9_9ACTO</name>
<comment type="pathway">
    <text evidence="2">Cofactor biosynthesis; tetrahydrofolate biosynthesis; 2-amino-4-hydroxy-6-hydroxymethyl-7,8-dihydropteridine diphosphate from 7,8-dihydroneopterin triphosphate: step 4/4.</text>
</comment>
<dbReference type="Gene3D" id="3.30.1130.10">
    <property type="match status" value="1"/>
</dbReference>
<evidence type="ECO:0000259" key="10">
    <source>
        <dbReference type="PROSITE" id="PS00794"/>
    </source>
</evidence>
<organism evidence="11 12">
    <name type="scientific">Arcanobacterium hippocoleae</name>
    <dbReference type="NCBI Taxonomy" id="149017"/>
    <lineage>
        <taxon>Bacteria</taxon>
        <taxon>Bacillati</taxon>
        <taxon>Actinomycetota</taxon>
        <taxon>Actinomycetes</taxon>
        <taxon>Actinomycetales</taxon>
        <taxon>Actinomycetaceae</taxon>
        <taxon>Arcanobacterium</taxon>
    </lineage>
</organism>
<reference evidence="11 12" key="1">
    <citation type="submission" date="2023-07" db="EMBL/GenBank/DDBJ databases">
        <title>Sequencing the genomes of 1000 actinobacteria strains.</title>
        <authorList>
            <person name="Klenk H.-P."/>
        </authorList>
    </citation>
    <scope>NUCLEOTIDE SEQUENCE [LARGE SCALE GENOMIC DNA]</scope>
    <source>
        <strain evidence="11 12">DSM 15539</strain>
    </source>
</reference>
<evidence type="ECO:0000256" key="2">
    <source>
        <dbReference type="ARBA" id="ARBA00005051"/>
    </source>
</evidence>
<dbReference type="Pfam" id="PF01288">
    <property type="entry name" value="HPPK"/>
    <property type="match status" value="1"/>
</dbReference>
<evidence type="ECO:0000256" key="5">
    <source>
        <dbReference type="ARBA" id="ARBA00022679"/>
    </source>
</evidence>
<evidence type="ECO:0000256" key="6">
    <source>
        <dbReference type="ARBA" id="ARBA00022741"/>
    </source>
</evidence>
<dbReference type="RefSeq" id="WP_309956889.1">
    <property type="nucleotide sequence ID" value="NZ_JAVDUJ010000001.1"/>
</dbReference>
<dbReference type="PANTHER" id="PTHR43071">
    <property type="entry name" value="2-AMINO-4-HYDROXY-6-HYDROXYMETHYLDIHYDROPTERIDINE PYROPHOSPHOKINASE"/>
    <property type="match status" value="1"/>
</dbReference>
<accession>A0ABU1T4U9</accession>
<dbReference type="Pfam" id="PF02152">
    <property type="entry name" value="FolB"/>
    <property type="match status" value="1"/>
</dbReference>
<dbReference type="InterPro" id="IPR035907">
    <property type="entry name" value="Hppk_sf"/>
</dbReference>
<keyword evidence="12" id="KW-1185">Reference proteome</keyword>
<dbReference type="InterPro" id="IPR000550">
    <property type="entry name" value="Hppk"/>
</dbReference>
<dbReference type="InterPro" id="IPR006157">
    <property type="entry name" value="FolB_dom"/>
</dbReference>
<evidence type="ECO:0000256" key="9">
    <source>
        <dbReference type="ARBA" id="ARBA00022909"/>
    </source>
</evidence>
<comment type="caution">
    <text evidence="11">The sequence shown here is derived from an EMBL/GenBank/DDBJ whole genome shotgun (WGS) entry which is preliminary data.</text>
</comment>
<comment type="catalytic activity">
    <reaction evidence="1">
        <text>6-hydroxymethyl-7,8-dihydropterin + ATP = (7,8-dihydropterin-6-yl)methyl diphosphate + AMP + H(+)</text>
        <dbReference type="Rhea" id="RHEA:11412"/>
        <dbReference type="ChEBI" id="CHEBI:15378"/>
        <dbReference type="ChEBI" id="CHEBI:30616"/>
        <dbReference type="ChEBI" id="CHEBI:44841"/>
        <dbReference type="ChEBI" id="CHEBI:72950"/>
        <dbReference type="ChEBI" id="CHEBI:456215"/>
        <dbReference type="EC" id="2.7.6.3"/>
    </reaction>
</comment>
<gene>
    <name evidence="11" type="ORF">J2S36_001413</name>
</gene>
<dbReference type="NCBIfam" id="TIGR00526">
    <property type="entry name" value="folB_dom"/>
    <property type="match status" value="1"/>
</dbReference>
<dbReference type="GO" id="GO:0004150">
    <property type="term" value="F:dihydroneopterin aldolase activity"/>
    <property type="evidence" value="ECO:0007669"/>
    <property type="project" value="UniProtKB-EC"/>
</dbReference>
<keyword evidence="8" id="KW-0067">ATP-binding</keyword>
<dbReference type="PROSITE" id="PS00794">
    <property type="entry name" value="HPPK"/>
    <property type="match status" value="1"/>
</dbReference>
<evidence type="ECO:0000313" key="11">
    <source>
        <dbReference type="EMBL" id="MDR6939870.1"/>
    </source>
</evidence>
<keyword evidence="6" id="KW-0547">Nucleotide-binding</keyword>
<dbReference type="NCBIfam" id="TIGR01498">
    <property type="entry name" value="folK"/>
    <property type="match status" value="1"/>
</dbReference>
<dbReference type="Proteomes" id="UP001266099">
    <property type="component" value="Unassembled WGS sequence"/>
</dbReference>
<comment type="similarity">
    <text evidence="3">In the N-terminal section; belongs to the DHNA family.</text>
</comment>
<dbReference type="PANTHER" id="PTHR43071:SF1">
    <property type="entry name" value="2-AMINO-4-HYDROXY-6-HYDROXYMETHYLDIHYDROPTERIDINE PYROPHOSPHOKINASE"/>
    <property type="match status" value="1"/>
</dbReference>
<dbReference type="InterPro" id="IPR043133">
    <property type="entry name" value="GTP-CH-I_C/QueF"/>
</dbReference>
<keyword evidence="7" id="KW-0418">Kinase</keyword>